<reference evidence="2 3" key="1">
    <citation type="submission" date="2019-10" db="EMBL/GenBank/DDBJ databases">
        <authorList>
            <person name="Karimi E."/>
        </authorList>
    </citation>
    <scope>NUCLEOTIDE SEQUENCE [LARGE SCALE GENOMIC DNA]</scope>
    <source>
        <strain evidence="2">Sphingobacterium sp. 8BC</strain>
    </source>
</reference>
<dbReference type="InterPro" id="IPR042095">
    <property type="entry name" value="SUMF_sf"/>
</dbReference>
<dbReference type="InterPro" id="IPR016187">
    <property type="entry name" value="CTDL_fold"/>
</dbReference>
<dbReference type="Proteomes" id="UP000432350">
    <property type="component" value="Unassembled WGS sequence"/>
</dbReference>
<dbReference type="Gene3D" id="3.90.1580.10">
    <property type="entry name" value="paralog of FGE (formylglycine-generating enzyme)"/>
    <property type="match status" value="1"/>
</dbReference>
<keyword evidence="2" id="KW-0418">Kinase</keyword>
<dbReference type="Gene3D" id="2.60.40.2620">
    <property type="entry name" value="Fimbrillin-like"/>
    <property type="match status" value="1"/>
</dbReference>
<gene>
    <name evidence="2" type="primary">pkn1</name>
    <name evidence="2" type="ORF">SPHINGO8BC_60272</name>
</gene>
<dbReference type="CDD" id="cd13120">
    <property type="entry name" value="BF2867_like_N"/>
    <property type="match status" value="1"/>
</dbReference>
<dbReference type="GO" id="GO:0004674">
    <property type="term" value="F:protein serine/threonine kinase activity"/>
    <property type="evidence" value="ECO:0007669"/>
    <property type="project" value="UniProtKB-EC"/>
</dbReference>
<dbReference type="AlphaFoldDB" id="A0A654DFE3"/>
<name>A0A654DFE3_SPHMU</name>
<dbReference type="EC" id="2.7.11.1" evidence="2"/>
<evidence type="ECO:0000259" key="1">
    <source>
        <dbReference type="Pfam" id="PF03781"/>
    </source>
</evidence>
<dbReference type="InterPro" id="IPR025049">
    <property type="entry name" value="Mfa-like_1"/>
</dbReference>
<dbReference type="InterPro" id="IPR042278">
    <property type="entry name" value="Mfa-like_1_N"/>
</dbReference>
<sequence length="559" mass="60918">MLMSCQEKLDLAVIDPNSGRGNMAFQIGIINNTKVDDNQKNVTKATLQSSKSNGNMALTPPVSASDFTASFSAGDTIGIFVVPAGEPLTAGNSLIANAKLSFNGTKWTGAVNWPAGTSFDFYAYYPYRAGLTNPASISFSVKKDQTIWSDFQQSDLMFAKAEAINLGATVQLDFKHLLSLVQVELEAGTSKASSPDVDMVVNLTNIICDGHLALASGTFTPLFGQQSSVRMYRVEQPDDTDYETKFTYRALLPAQMLEAGKRSLFLSQSGQSYIQQQKSSLQLFGGTSHRIDVPQLKNLWRAVWIPAGTFQMGSPATDPYADANEKPRHWVKLTKGFYMSRYEVTVAEYADFLNAMNIVGGGLSVHVPLDGNMVLAFSVFQNLVSQPHYIDGKWKALPGSENVPMAVVFFEGAKAYAAWAGGALPTEAQWEYACRAGTEDRWFFGDDPAQINSYAWTNLQGTGLKSAAVGTLKPNRWGLYDTYGNVAEWCLSNGPYPSTATTMETAVVDPSIPDATSTNRFARGGNFNNGLIYARSAAKIQSLVSSSTYLIGFRIIKYR</sequence>
<keyword evidence="2" id="KW-0808">Transferase</keyword>
<evidence type="ECO:0000313" key="2">
    <source>
        <dbReference type="EMBL" id="VXD04663.1"/>
    </source>
</evidence>
<proteinExistence type="predicted"/>
<evidence type="ECO:0000313" key="3">
    <source>
        <dbReference type="Proteomes" id="UP000432350"/>
    </source>
</evidence>
<dbReference type="GO" id="GO:0120147">
    <property type="term" value="F:formylglycine-generating oxidase activity"/>
    <property type="evidence" value="ECO:0007669"/>
    <property type="project" value="TreeGrafter"/>
</dbReference>
<dbReference type="InterPro" id="IPR005532">
    <property type="entry name" value="SUMF_dom"/>
</dbReference>
<dbReference type="InterPro" id="IPR051043">
    <property type="entry name" value="Sulfatase_Mod_Factor_Kinase"/>
</dbReference>
<dbReference type="SUPFAM" id="SSF56436">
    <property type="entry name" value="C-type lectin-like"/>
    <property type="match status" value="1"/>
</dbReference>
<dbReference type="EMBL" id="CABWMV010000025">
    <property type="protein sequence ID" value="VXD04663.1"/>
    <property type="molecule type" value="Genomic_DNA"/>
</dbReference>
<dbReference type="PANTHER" id="PTHR23150:SF19">
    <property type="entry name" value="FORMYLGLYCINE-GENERATING ENZYME"/>
    <property type="match status" value="1"/>
</dbReference>
<feature type="domain" description="Sulfatase-modifying factor enzyme-like" evidence="1">
    <location>
        <begin position="302"/>
        <end position="557"/>
    </location>
</feature>
<protein>
    <submittedName>
        <fullName evidence="2">Serine/threonine-protein kinase pkn1</fullName>
        <ecNumber evidence="2">2.7.11.1</ecNumber>
    </submittedName>
</protein>
<dbReference type="Pfam" id="PF03781">
    <property type="entry name" value="FGE-sulfatase"/>
    <property type="match status" value="1"/>
</dbReference>
<dbReference type="PANTHER" id="PTHR23150">
    <property type="entry name" value="SULFATASE MODIFYING FACTOR 1, 2"/>
    <property type="match status" value="1"/>
</dbReference>
<accession>A0A654DFE3</accession>
<dbReference type="Pfam" id="PF13149">
    <property type="entry name" value="Mfa_like_1"/>
    <property type="match status" value="1"/>
</dbReference>
<organism evidence="2 3">
    <name type="scientific">Sphingobacterium multivorum</name>
    <dbReference type="NCBI Taxonomy" id="28454"/>
    <lineage>
        <taxon>Bacteria</taxon>
        <taxon>Pseudomonadati</taxon>
        <taxon>Bacteroidota</taxon>
        <taxon>Sphingobacteriia</taxon>
        <taxon>Sphingobacteriales</taxon>
        <taxon>Sphingobacteriaceae</taxon>
        <taxon>Sphingobacterium</taxon>
    </lineage>
</organism>